<dbReference type="EMBL" id="CP001819">
    <property type="protein sequence ID" value="ACZ23156.1"/>
    <property type="molecule type" value="Genomic_DNA"/>
</dbReference>
<dbReference type="InterPro" id="IPR039422">
    <property type="entry name" value="MarR/SlyA-like"/>
</dbReference>
<dbReference type="GO" id="GO:0003700">
    <property type="term" value="F:DNA-binding transcription factor activity"/>
    <property type="evidence" value="ECO:0007669"/>
    <property type="project" value="InterPro"/>
</dbReference>
<dbReference type="HOGENOM" id="CLU_083287_3_0_11"/>
<proteinExistence type="predicted"/>
<sequence length="166" mass="17523">MPDSDVPDPAATAASASATPAQDPLALESQVCFALSAAARAMVAVYRPVLEPLRLTHPQYLVMLALWQHGDLSMTSIAALVHLDPGTVTPLVKRLESTGYVTRRRDADDARVMLVSLTAEGAALRSVAEGIPAQVVARTGLTLDELADVRRSVTRVVEAGRDAGVL</sequence>
<dbReference type="GO" id="GO:0006950">
    <property type="term" value="P:response to stress"/>
    <property type="evidence" value="ECO:0007669"/>
    <property type="project" value="TreeGrafter"/>
</dbReference>
<dbReference type="eggNOG" id="COG1846">
    <property type="taxonomic scope" value="Bacteria"/>
</dbReference>
<dbReference type="InterPro" id="IPR036390">
    <property type="entry name" value="WH_DNA-bd_sf"/>
</dbReference>
<dbReference type="PANTHER" id="PTHR33164:SF5">
    <property type="entry name" value="ORGANIC HYDROPEROXIDE RESISTANCE TRANSCRIPTIONAL REGULATOR"/>
    <property type="match status" value="1"/>
</dbReference>
<dbReference type="SMART" id="SM00347">
    <property type="entry name" value="HTH_MARR"/>
    <property type="match status" value="1"/>
</dbReference>
<protein>
    <submittedName>
        <fullName evidence="3">Transcriptional regulator</fullName>
    </submittedName>
</protein>
<evidence type="ECO:0000313" key="4">
    <source>
        <dbReference type="Proteomes" id="UP000000322"/>
    </source>
</evidence>
<dbReference type="InterPro" id="IPR036388">
    <property type="entry name" value="WH-like_DNA-bd_sf"/>
</dbReference>
<dbReference type="GO" id="GO:0005737">
    <property type="term" value="C:cytoplasm"/>
    <property type="evidence" value="ECO:0007669"/>
    <property type="project" value="UniProtKB-SubCell"/>
</dbReference>
<dbReference type="PROSITE" id="PS50995">
    <property type="entry name" value="HTH_MARR_2"/>
    <property type="match status" value="1"/>
</dbReference>
<dbReference type="STRING" id="446469.Sked_32610"/>
<accession>D1BDT5</accession>
<dbReference type="Gene3D" id="1.10.10.10">
    <property type="entry name" value="Winged helix-like DNA-binding domain superfamily/Winged helix DNA-binding domain"/>
    <property type="match status" value="1"/>
</dbReference>
<keyword evidence="4" id="KW-1185">Reference proteome</keyword>
<dbReference type="Proteomes" id="UP000000322">
    <property type="component" value="Chromosome"/>
</dbReference>
<organism evidence="3 4">
    <name type="scientific">Sanguibacter keddieii (strain ATCC 51767 / DSM 10542 / NCFB 3025 / ST-74)</name>
    <dbReference type="NCBI Taxonomy" id="446469"/>
    <lineage>
        <taxon>Bacteria</taxon>
        <taxon>Bacillati</taxon>
        <taxon>Actinomycetota</taxon>
        <taxon>Actinomycetes</taxon>
        <taxon>Micrococcales</taxon>
        <taxon>Sanguibacteraceae</taxon>
        <taxon>Sanguibacter</taxon>
    </lineage>
</organism>
<dbReference type="AlphaFoldDB" id="D1BDT5"/>
<dbReference type="RefSeq" id="WP_012868224.1">
    <property type="nucleotide sequence ID" value="NC_013521.1"/>
</dbReference>
<evidence type="ECO:0000259" key="2">
    <source>
        <dbReference type="PROSITE" id="PS50995"/>
    </source>
</evidence>
<name>D1BDT5_SANKS</name>
<dbReference type="PRINTS" id="PR00598">
    <property type="entry name" value="HTHMARR"/>
</dbReference>
<evidence type="ECO:0000313" key="3">
    <source>
        <dbReference type="EMBL" id="ACZ23156.1"/>
    </source>
</evidence>
<gene>
    <name evidence="3" type="ordered locus">Sked_32610</name>
</gene>
<feature type="domain" description="HTH marR-type" evidence="2">
    <location>
        <begin position="28"/>
        <end position="158"/>
    </location>
</feature>
<comment type="subcellular location">
    <subcellularLocation>
        <location evidence="1">Cytoplasm</location>
    </subcellularLocation>
</comment>
<dbReference type="Pfam" id="PF01047">
    <property type="entry name" value="MarR"/>
    <property type="match status" value="1"/>
</dbReference>
<dbReference type="KEGG" id="ske:Sked_32610"/>
<evidence type="ECO:0000256" key="1">
    <source>
        <dbReference type="ARBA" id="ARBA00004496"/>
    </source>
</evidence>
<dbReference type="SUPFAM" id="SSF46785">
    <property type="entry name" value="Winged helix' DNA-binding domain"/>
    <property type="match status" value="1"/>
</dbReference>
<dbReference type="PANTHER" id="PTHR33164">
    <property type="entry name" value="TRANSCRIPTIONAL REGULATOR, MARR FAMILY"/>
    <property type="match status" value="1"/>
</dbReference>
<reference evidence="3 4" key="1">
    <citation type="journal article" date="2009" name="Stand. Genomic Sci.">
        <title>Complete genome sequence of Sanguibacter keddieii type strain (ST-74).</title>
        <authorList>
            <person name="Ivanova N."/>
            <person name="Sikorski J."/>
            <person name="Sims D."/>
            <person name="Brettin T."/>
            <person name="Detter J.C."/>
            <person name="Han C."/>
            <person name="Lapidus A."/>
            <person name="Copeland A."/>
            <person name="Glavina Del Rio T."/>
            <person name="Nolan M."/>
            <person name="Chen F."/>
            <person name="Lucas S."/>
            <person name="Tice H."/>
            <person name="Cheng J.F."/>
            <person name="Bruce D."/>
            <person name="Goodwin L."/>
            <person name="Pitluck S."/>
            <person name="Pati A."/>
            <person name="Mavromatis K."/>
            <person name="Chen A."/>
            <person name="Palaniappan K."/>
            <person name="D'haeseleer P."/>
            <person name="Chain P."/>
            <person name="Bristow J."/>
            <person name="Eisen J.A."/>
            <person name="Markowitz V."/>
            <person name="Hugenholtz P."/>
            <person name="Goker M."/>
            <person name="Pukall R."/>
            <person name="Klenk H.P."/>
            <person name="Kyrpides N.C."/>
        </authorList>
    </citation>
    <scope>NUCLEOTIDE SEQUENCE [LARGE SCALE GENOMIC DNA]</scope>
    <source>
        <strain evidence="4">ATCC 51767 / DSM 10542 / NCFB 3025 / ST-74</strain>
    </source>
</reference>
<dbReference type="InterPro" id="IPR000835">
    <property type="entry name" value="HTH_MarR-typ"/>
</dbReference>